<dbReference type="InterPro" id="IPR036689">
    <property type="entry name" value="ESAT-6-like_sf"/>
</dbReference>
<organism evidence="3 4">
    <name type="scientific">Pseudonocardia hispaniensis</name>
    <dbReference type="NCBI Taxonomy" id="904933"/>
    <lineage>
        <taxon>Bacteria</taxon>
        <taxon>Bacillati</taxon>
        <taxon>Actinomycetota</taxon>
        <taxon>Actinomycetes</taxon>
        <taxon>Pseudonocardiales</taxon>
        <taxon>Pseudonocardiaceae</taxon>
        <taxon>Pseudonocardia</taxon>
    </lineage>
</organism>
<dbReference type="EMBL" id="JBHSQW010000035">
    <property type="protein sequence ID" value="MFC5995987.1"/>
    <property type="molecule type" value="Genomic_DNA"/>
</dbReference>
<accession>A0ABW1J5L3</accession>
<dbReference type="SUPFAM" id="SSF140453">
    <property type="entry name" value="EsxAB dimer-like"/>
    <property type="match status" value="1"/>
</dbReference>
<proteinExistence type="inferred from homology"/>
<comment type="similarity">
    <text evidence="1">Belongs to the mycobacterial PPE family.</text>
</comment>
<name>A0ABW1J5L3_9PSEU</name>
<gene>
    <name evidence="3" type="ORF">ACFQE5_17415</name>
</gene>
<feature type="non-terminal residue" evidence="3">
    <location>
        <position position="158"/>
    </location>
</feature>
<evidence type="ECO:0000313" key="4">
    <source>
        <dbReference type="Proteomes" id="UP001596302"/>
    </source>
</evidence>
<dbReference type="Pfam" id="PF00823">
    <property type="entry name" value="PPE"/>
    <property type="match status" value="1"/>
</dbReference>
<dbReference type="RefSeq" id="WP_379586410.1">
    <property type="nucleotide sequence ID" value="NZ_JBHSQW010000035.1"/>
</dbReference>
<dbReference type="Gene3D" id="1.20.1260.20">
    <property type="entry name" value="PPE superfamily"/>
    <property type="match status" value="1"/>
</dbReference>
<dbReference type="InterPro" id="IPR038332">
    <property type="entry name" value="PPE_sf"/>
</dbReference>
<evidence type="ECO:0000259" key="2">
    <source>
        <dbReference type="Pfam" id="PF00823"/>
    </source>
</evidence>
<dbReference type="InterPro" id="IPR000030">
    <property type="entry name" value="PPE_dom"/>
</dbReference>
<sequence length="158" mass="16543">MTNPLIVAPENENAEPANWEGAGLFSSVADLSAGLTGGDAQLAGFSAVGAGLDALGMVMNPLGSLLEAGVGWLIEHVGFLHEPLDALAGDPTQIKAQARTWHTVAGELRAVGMRYRDDVGELREWEGAAADAYRAAARSYSTALRNIGTQADRLAEQI</sequence>
<dbReference type="Proteomes" id="UP001596302">
    <property type="component" value="Unassembled WGS sequence"/>
</dbReference>
<feature type="domain" description="PPE" evidence="2">
    <location>
        <begin position="91"/>
        <end position="158"/>
    </location>
</feature>
<keyword evidence="4" id="KW-1185">Reference proteome</keyword>
<comment type="caution">
    <text evidence="3">The sequence shown here is derived from an EMBL/GenBank/DDBJ whole genome shotgun (WGS) entry which is preliminary data.</text>
</comment>
<protein>
    <submittedName>
        <fullName evidence="3">PPE domain-containing protein</fullName>
    </submittedName>
</protein>
<evidence type="ECO:0000256" key="1">
    <source>
        <dbReference type="ARBA" id="ARBA00010652"/>
    </source>
</evidence>
<evidence type="ECO:0000313" key="3">
    <source>
        <dbReference type="EMBL" id="MFC5995987.1"/>
    </source>
</evidence>
<reference evidence="4" key="1">
    <citation type="journal article" date="2019" name="Int. J. Syst. Evol. Microbiol.">
        <title>The Global Catalogue of Microorganisms (GCM) 10K type strain sequencing project: providing services to taxonomists for standard genome sequencing and annotation.</title>
        <authorList>
            <consortium name="The Broad Institute Genomics Platform"/>
            <consortium name="The Broad Institute Genome Sequencing Center for Infectious Disease"/>
            <person name="Wu L."/>
            <person name="Ma J."/>
        </authorList>
    </citation>
    <scope>NUCLEOTIDE SEQUENCE [LARGE SCALE GENOMIC DNA]</scope>
    <source>
        <strain evidence="4">CCM 8391</strain>
    </source>
</reference>